<evidence type="ECO:0000256" key="8">
    <source>
        <dbReference type="ARBA" id="ARBA00023136"/>
    </source>
</evidence>
<proteinExistence type="inferred from homology"/>
<dbReference type="GO" id="GO:0000064">
    <property type="term" value="F:L-ornithine transmembrane transporter activity"/>
    <property type="evidence" value="ECO:0007669"/>
    <property type="project" value="TreeGrafter"/>
</dbReference>
<evidence type="ECO:0000256" key="6">
    <source>
        <dbReference type="ARBA" id="ARBA00022989"/>
    </source>
</evidence>
<dbReference type="Proteomes" id="UP000078113">
    <property type="component" value="Unassembled WGS sequence"/>
</dbReference>
<name>A0A8X7T1W5_9BASI</name>
<dbReference type="GO" id="GO:0031966">
    <property type="term" value="C:mitochondrial membrane"/>
    <property type="evidence" value="ECO:0007669"/>
    <property type="project" value="UniProtKB-SubCell"/>
</dbReference>
<protein>
    <recommendedName>
        <fullName evidence="13">Mitochondrial carrier</fullName>
    </recommendedName>
</protein>
<sequence>MRSSALHQQQQQQSSYKKPLSIWNRPRTVFIGWASLTVLTATTMSQSSPTSSADVVRFSADDGKLQPQPASADAPKLSRATKDIMFGSVAGMSAKYFEHPFDLVKVRLQSQPHDRPPIYKGAVDCFKQTIAREGVAGLYRGISMPVLGATLENASLFFTYNSVKSAIASTSGVANVEDLGMPALALAAAAAGAAASVVLTPVELVKCRMQVQAMGRELAAASSVTAAASAPAQQATASSSRAFSTSARQFSNASNSSASAATVRPAVPPPVKYPGPIPIILSIVRQHGPLGLWLGQTGTLLRETGGGIAWFLTFEQCSRLFVAAENTRRASSTSSQPPITKKDLNSLQLIASGAAAGVAYNVILFPADCVKSTMQTEYELRGGDSNPNNKATGLLYNKFEQWAESYGL</sequence>
<evidence type="ECO:0000256" key="5">
    <source>
        <dbReference type="ARBA" id="ARBA00022737"/>
    </source>
</evidence>
<evidence type="ECO:0000313" key="12">
    <source>
        <dbReference type="Proteomes" id="UP000078113"/>
    </source>
</evidence>
<evidence type="ECO:0000256" key="10">
    <source>
        <dbReference type="RuleBase" id="RU000488"/>
    </source>
</evidence>
<dbReference type="InterPro" id="IPR050567">
    <property type="entry name" value="Mitochondrial_Carrier"/>
</dbReference>
<keyword evidence="12" id="KW-1185">Reference proteome</keyword>
<comment type="caution">
    <text evidence="11">The sequence shown here is derived from an EMBL/GenBank/DDBJ whole genome shotgun (WGS) entry which is preliminary data.</text>
</comment>
<keyword evidence="3 10" id="KW-0813">Transport</keyword>
<evidence type="ECO:0000256" key="2">
    <source>
        <dbReference type="ARBA" id="ARBA00006375"/>
    </source>
</evidence>
<evidence type="ECO:0000313" key="11">
    <source>
        <dbReference type="EMBL" id="KAE8264956.1"/>
    </source>
</evidence>
<keyword evidence="4 9" id="KW-0812">Transmembrane</keyword>
<dbReference type="GO" id="GO:1990575">
    <property type="term" value="P:mitochondrial L-ornithine transmembrane transport"/>
    <property type="evidence" value="ECO:0007669"/>
    <property type="project" value="TreeGrafter"/>
</dbReference>
<dbReference type="Pfam" id="PF00153">
    <property type="entry name" value="Mito_carr"/>
    <property type="match status" value="2"/>
</dbReference>
<dbReference type="PANTHER" id="PTHR45624:SF31">
    <property type="entry name" value="MITOCHONDRIAL ORNITHINE TRANSPORTER 1"/>
    <property type="match status" value="1"/>
</dbReference>
<comment type="similarity">
    <text evidence="2 10">Belongs to the mitochondrial carrier (TC 2.A.29) family.</text>
</comment>
<dbReference type="PROSITE" id="PS50920">
    <property type="entry name" value="SOLCAR"/>
    <property type="match status" value="2"/>
</dbReference>
<evidence type="ECO:0000256" key="7">
    <source>
        <dbReference type="ARBA" id="ARBA00023128"/>
    </source>
</evidence>
<evidence type="ECO:0000256" key="4">
    <source>
        <dbReference type="ARBA" id="ARBA00022692"/>
    </source>
</evidence>
<keyword evidence="8 9" id="KW-0472">Membrane</keyword>
<organism evidence="11 12">
    <name type="scientific">Tilletia walkeri</name>
    <dbReference type="NCBI Taxonomy" id="117179"/>
    <lineage>
        <taxon>Eukaryota</taxon>
        <taxon>Fungi</taxon>
        <taxon>Dikarya</taxon>
        <taxon>Basidiomycota</taxon>
        <taxon>Ustilaginomycotina</taxon>
        <taxon>Exobasidiomycetes</taxon>
        <taxon>Tilletiales</taxon>
        <taxon>Tilletiaceae</taxon>
        <taxon>Tilletia</taxon>
    </lineage>
</organism>
<feature type="repeat" description="Solcar" evidence="9">
    <location>
        <begin position="78"/>
        <end position="166"/>
    </location>
</feature>
<reference evidence="11" key="2">
    <citation type="journal article" date="2019" name="IMA Fungus">
        <title>Genome sequencing and comparison of five Tilletia species to identify candidate genes for the detection of regulated species infecting wheat.</title>
        <authorList>
            <person name="Nguyen H.D.T."/>
            <person name="Sultana T."/>
            <person name="Kesanakurti P."/>
            <person name="Hambleton S."/>
        </authorList>
    </citation>
    <scope>NUCLEOTIDE SEQUENCE</scope>
    <source>
        <strain evidence="11">DAOMC 236422</strain>
    </source>
</reference>
<dbReference type="AlphaFoldDB" id="A0A8X7T1W5"/>
<dbReference type="SUPFAM" id="SSF103506">
    <property type="entry name" value="Mitochondrial carrier"/>
    <property type="match status" value="1"/>
</dbReference>
<dbReference type="Gene3D" id="1.50.40.10">
    <property type="entry name" value="Mitochondrial carrier domain"/>
    <property type="match status" value="2"/>
</dbReference>
<dbReference type="PRINTS" id="PR00926">
    <property type="entry name" value="MITOCARRIER"/>
</dbReference>
<comment type="subcellular location">
    <subcellularLocation>
        <location evidence="1">Mitochondrion membrane</location>
        <topology evidence="1">Multi-pass membrane protein</topology>
    </subcellularLocation>
</comment>
<evidence type="ECO:0000256" key="1">
    <source>
        <dbReference type="ARBA" id="ARBA00004225"/>
    </source>
</evidence>
<dbReference type="EMBL" id="LWDG02000490">
    <property type="protein sequence ID" value="KAE8264956.1"/>
    <property type="molecule type" value="Genomic_DNA"/>
</dbReference>
<dbReference type="InterPro" id="IPR023395">
    <property type="entry name" value="MCP_dom_sf"/>
</dbReference>
<keyword evidence="5" id="KW-0677">Repeat</keyword>
<evidence type="ECO:0000256" key="3">
    <source>
        <dbReference type="ARBA" id="ARBA00022448"/>
    </source>
</evidence>
<evidence type="ECO:0000256" key="9">
    <source>
        <dbReference type="PROSITE-ProRule" id="PRU00282"/>
    </source>
</evidence>
<feature type="repeat" description="Solcar" evidence="9">
    <location>
        <begin position="179"/>
        <end position="320"/>
    </location>
</feature>
<evidence type="ECO:0008006" key="13">
    <source>
        <dbReference type="Google" id="ProtNLM"/>
    </source>
</evidence>
<dbReference type="InterPro" id="IPR018108">
    <property type="entry name" value="MCP_transmembrane"/>
</dbReference>
<gene>
    <name evidence="11" type="ORF">A4X09_0g6810</name>
</gene>
<keyword evidence="7" id="KW-0496">Mitochondrion</keyword>
<keyword evidence="6" id="KW-1133">Transmembrane helix</keyword>
<dbReference type="InterPro" id="IPR002067">
    <property type="entry name" value="MCP"/>
</dbReference>
<dbReference type="PANTHER" id="PTHR45624">
    <property type="entry name" value="MITOCHONDRIAL BASIC AMINO ACIDS TRANSPORTER-RELATED"/>
    <property type="match status" value="1"/>
</dbReference>
<reference evidence="11" key="1">
    <citation type="submission" date="2016-04" db="EMBL/GenBank/DDBJ databases">
        <authorList>
            <person name="Nguyen H.D."/>
            <person name="Samba Siva P."/>
            <person name="Cullis J."/>
            <person name="Levesque C.A."/>
            <person name="Hambleton S."/>
        </authorList>
    </citation>
    <scope>NUCLEOTIDE SEQUENCE</scope>
    <source>
        <strain evidence="11">DAOMC 236422</strain>
    </source>
</reference>
<accession>A0A8X7T1W5</accession>